<evidence type="ECO:0000256" key="4">
    <source>
        <dbReference type="SAM" id="MobiDB-lite"/>
    </source>
</evidence>
<evidence type="ECO:0000313" key="6">
    <source>
        <dbReference type="Proteomes" id="UP000232638"/>
    </source>
</evidence>
<evidence type="ECO:0000256" key="1">
    <source>
        <dbReference type="ARBA" id="ARBA00022574"/>
    </source>
</evidence>
<feature type="repeat" description="WD" evidence="3">
    <location>
        <begin position="153"/>
        <end position="186"/>
    </location>
</feature>
<feature type="repeat" description="WD" evidence="3">
    <location>
        <begin position="606"/>
        <end position="640"/>
    </location>
</feature>
<dbReference type="AlphaFoldDB" id="A0A2K8UEC2"/>
<dbReference type="RefSeq" id="WP_100921608.1">
    <property type="nucleotide sequence ID" value="NZ_CP020370.1"/>
</dbReference>
<evidence type="ECO:0000256" key="3">
    <source>
        <dbReference type="PROSITE-ProRule" id="PRU00221"/>
    </source>
</evidence>
<feature type="repeat" description="WD" evidence="3">
    <location>
        <begin position="804"/>
        <end position="820"/>
    </location>
</feature>
<keyword evidence="6" id="KW-1185">Reference proteome</keyword>
<keyword evidence="1 3" id="KW-0853">WD repeat</keyword>
<dbReference type="PROSITE" id="PS00678">
    <property type="entry name" value="WD_REPEATS_1"/>
    <property type="match status" value="6"/>
</dbReference>
<feature type="repeat" description="WD" evidence="3">
    <location>
        <begin position="742"/>
        <end position="783"/>
    </location>
</feature>
<dbReference type="InterPro" id="IPR015943">
    <property type="entry name" value="WD40/YVTN_repeat-like_dom_sf"/>
</dbReference>
<dbReference type="OrthoDB" id="5800347at2"/>
<accession>A0A2K8UEC2</accession>
<gene>
    <name evidence="5" type="ORF">THSYN_25375</name>
</gene>
<feature type="repeat" description="WD" evidence="3">
    <location>
        <begin position="894"/>
        <end position="926"/>
    </location>
</feature>
<feature type="repeat" description="WD" evidence="3">
    <location>
        <begin position="938"/>
        <end position="970"/>
    </location>
</feature>
<feature type="repeat" description="WD" evidence="3">
    <location>
        <begin position="248"/>
        <end position="282"/>
    </location>
</feature>
<feature type="repeat" description="WD" evidence="3">
    <location>
        <begin position="344"/>
        <end position="385"/>
    </location>
</feature>
<dbReference type="PROSITE" id="PS50082">
    <property type="entry name" value="WD_REPEATS_2"/>
    <property type="match status" value="15"/>
</dbReference>
<feature type="repeat" description="WD" evidence="3">
    <location>
        <begin position="700"/>
        <end position="741"/>
    </location>
</feature>
<protein>
    <submittedName>
        <fullName evidence="5">Uncharacterized protein</fullName>
    </submittedName>
</protein>
<proteinExistence type="predicted"/>
<reference evidence="5 6" key="1">
    <citation type="submission" date="2017-03" db="EMBL/GenBank/DDBJ databases">
        <title>Complete genome sequence of Candidatus 'Thiodictyon syntrophicum' sp. nov. strain Cad16T, a photolithoautotroph purple sulfur bacterium isolated from an alpine meromictic lake.</title>
        <authorList>
            <person name="Luedin S.M."/>
            <person name="Pothier J.F."/>
            <person name="Danza F."/>
            <person name="Storelli N."/>
            <person name="Wittwer M."/>
            <person name="Tonolla M."/>
        </authorList>
    </citation>
    <scope>NUCLEOTIDE SEQUENCE [LARGE SCALE GENOMIC DNA]</scope>
    <source>
        <strain evidence="5 6">Cad16T</strain>
    </source>
</reference>
<dbReference type="PANTHER" id="PTHR22847">
    <property type="entry name" value="WD40 REPEAT PROTEIN"/>
    <property type="match status" value="1"/>
</dbReference>
<feature type="repeat" description="WD" evidence="3">
    <location>
        <begin position="435"/>
        <end position="476"/>
    </location>
</feature>
<dbReference type="InterPro" id="IPR020472">
    <property type="entry name" value="WD40_PAC1"/>
</dbReference>
<dbReference type="EMBL" id="CP020370">
    <property type="protein sequence ID" value="AUB83933.1"/>
    <property type="molecule type" value="Genomic_DNA"/>
</dbReference>
<dbReference type="InterPro" id="IPR011047">
    <property type="entry name" value="Quinoprotein_ADH-like_sf"/>
</dbReference>
<dbReference type="InterPro" id="IPR019775">
    <property type="entry name" value="WD40_repeat_CS"/>
</dbReference>
<feature type="repeat" description="WD" evidence="3">
    <location>
        <begin position="483"/>
        <end position="517"/>
    </location>
</feature>
<keyword evidence="2" id="KW-0677">Repeat</keyword>
<dbReference type="PRINTS" id="PR01547">
    <property type="entry name" value="YEAST176DUF"/>
</dbReference>
<sequence length="1174" mass="119131">MRITNRAVHPGPRRPGLADRTWVAALLLGAAALSAGEPDAATRAALSLAHQERALAVLATARETGDVQGFQEALLQALAARTLTPGALTGLATGLGDAAFALRWRSPAQWLGAPVTAVLWAPGGRWLATASGTVVRLWDGRTGTGPGAPLARLDLGGAQVRALAVSHDGRLLAAGGEDGRIRLWSLAGPAAEPPDPRPWGADWTLEAGVRSLAFRPDGTLLAAGRADGAVELLGLTPGGGTLEPRGRLTDGTGRVGTLAFTPDGRLLASGSDDRALRLWDLSGEPAAEPLKGRLVQGGGSVWAVAVTPDGALLASGADDGRVRLLELATGKERPPLGAAQERERDAGGSRVLALAVNADGTLLAAGGEDGRIRLWDPRTATPDAAPLATLESPGGRVLDLAFAADGRLAAGSLYGSVHLWDLSGGPTAARLLTAPVGHTERVTAVTLSPDGTLLASGSADGSVRLWDLAAGTERARLPTGGTVAALAFDRDGGRLASGTDRGALRLWDLADGAPRVRELAAAGSRLTGLTFTADGGLVSVAADGEVRRWDPATGTARARLGGAGVGAGGGPGARLAVAPDGQRLAWAKDARVQVFSLPEGRRLADLSVPEEHAYALAFAPDGARLAVGTEEGALWLWDLSGADVGGDGGEPVRVRAAAGRIFSISFAPNATRIATGAADGVRLWALDGTRLAAPRPLAHLAGDAGRVYALAFDRGGTRLATGSEDGSAALWDLPAAGATTVLHGHRGRVWSVAFDPATGALASGGADGTLRLWDPEQGREWARLGGAGPRTSPVAFITDGTTGGRLLAAGSEDGSLRLWDPAGGAERARLGGGAGLLSRSGPAAQSGRSAGRAGLWALAARPDGQRLASGGEDGRLTLWDLGGGAARAGALDTHDSGGGRLLALAYQPDGTRLASGSEDGTLRLWSEAQGRLGEPLALGRHGGRVLALAYAPDGGLLASGGADGRVQLWEAGVTAAGAEPRARLEVGDWVWALAFHPRGGLMAAALGDGSVGLWDLSAGPAGVRSLGRWPAGEGVPGGQALTVAFSPDGRRLAAGTADGTVRLWDIRALRLLAAAHPAADGTVPPPAQALQRLWRTRLEGFEPRFDTWPLPAPQGGQGETATLANPGQGDGRARGAPLTPQDLGPLAAPPGGAQDKLDQVLDWIDTQGAAPQSE</sequence>
<dbReference type="Gene3D" id="2.130.10.10">
    <property type="entry name" value="YVTN repeat-like/Quinoprotein amine dehydrogenase"/>
    <property type="match status" value="7"/>
</dbReference>
<dbReference type="InterPro" id="IPR001680">
    <property type="entry name" value="WD40_rpt"/>
</dbReference>
<dbReference type="PROSITE" id="PS50294">
    <property type="entry name" value="WD_REPEATS_REGION"/>
    <property type="match status" value="10"/>
</dbReference>
<dbReference type="CDD" id="cd00200">
    <property type="entry name" value="WD40"/>
    <property type="match status" value="2"/>
</dbReference>
<dbReference type="SUPFAM" id="SSF50998">
    <property type="entry name" value="Quinoprotein alcohol dehydrogenase-like"/>
    <property type="match status" value="1"/>
</dbReference>
<dbReference type="SMART" id="SM00320">
    <property type="entry name" value="WD40"/>
    <property type="match status" value="20"/>
</dbReference>
<name>A0A2K8UEC2_9GAMM</name>
<organism evidence="5 6">
    <name type="scientific">Candidatus Thiodictyon syntrophicum</name>
    <dbReference type="NCBI Taxonomy" id="1166950"/>
    <lineage>
        <taxon>Bacteria</taxon>
        <taxon>Pseudomonadati</taxon>
        <taxon>Pseudomonadota</taxon>
        <taxon>Gammaproteobacteria</taxon>
        <taxon>Chromatiales</taxon>
        <taxon>Chromatiaceae</taxon>
        <taxon>Thiodictyon</taxon>
    </lineage>
</organism>
<feature type="region of interest" description="Disordered" evidence="4">
    <location>
        <begin position="1109"/>
        <end position="1174"/>
    </location>
</feature>
<dbReference type="Proteomes" id="UP000232638">
    <property type="component" value="Chromosome"/>
</dbReference>
<feature type="repeat" description="WD" evidence="3">
    <location>
        <begin position="1042"/>
        <end position="1074"/>
    </location>
</feature>
<feature type="repeat" description="WD" evidence="3">
    <location>
        <begin position="848"/>
        <end position="881"/>
    </location>
</feature>
<dbReference type="PRINTS" id="PR00320">
    <property type="entry name" value="GPROTEINBRPT"/>
</dbReference>
<dbReference type="KEGG" id="tsy:THSYN_25375"/>
<dbReference type="InterPro" id="IPR036322">
    <property type="entry name" value="WD40_repeat_dom_sf"/>
</dbReference>
<dbReference type="PANTHER" id="PTHR22847:SF637">
    <property type="entry name" value="WD REPEAT DOMAIN 5B"/>
    <property type="match status" value="1"/>
</dbReference>
<feature type="repeat" description="WD" evidence="3">
    <location>
        <begin position="990"/>
        <end position="1019"/>
    </location>
</feature>
<evidence type="ECO:0000256" key="2">
    <source>
        <dbReference type="ARBA" id="ARBA00022737"/>
    </source>
</evidence>
<dbReference type="Pfam" id="PF00400">
    <property type="entry name" value="WD40"/>
    <property type="match status" value="17"/>
</dbReference>
<feature type="repeat" description="WD" evidence="3">
    <location>
        <begin position="294"/>
        <end position="335"/>
    </location>
</feature>
<evidence type="ECO:0000313" key="5">
    <source>
        <dbReference type="EMBL" id="AUB83933.1"/>
    </source>
</evidence>
<dbReference type="SUPFAM" id="SSF50978">
    <property type="entry name" value="WD40 repeat-like"/>
    <property type="match status" value="2"/>
</dbReference>